<keyword evidence="3" id="KW-1185">Reference proteome</keyword>
<sequence>MSRNHQSRAKSFLLASIVLPLAMLATYDYLSAQRGPSDRSGPPAEALKACAKKQENDSCSFRTRRGERSGTCFSPPDQDELVCQPASHARRGHAFRQPPTRRHTVTQSNGAALLVPATEQPIALSIVTDDKAQKWRVLRSNGIARHLTGKFPNAGNPHRISVQQHSYRVPAAPQLTGGIRNALGQVFGVAVNGVVFDPGANEFYQGDRSSGWQYEPLRNALNMGLDTNHAHVQPQGAYHYHGLPTLLLDRLNVSAQAHSPLIGWAADGFPIYALYGDPENIGSVIEMTSGYRVKKGSRPSGNGNPGGTYDGTFTRDYDYVQGAGNLDVCNGRFVRTPDFPDGTYAYFLTRDWPVIPRCFKGTPGPDFVRRSRQR</sequence>
<accession>A0A1N6D2S5</accession>
<evidence type="ECO:0000259" key="1">
    <source>
        <dbReference type="Pfam" id="PF14240"/>
    </source>
</evidence>
<dbReference type="AlphaFoldDB" id="A0A1N6D2S5"/>
<dbReference type="Proteomes" id="UP000185192">
    <property type="component" value="Unassembled WGS sequence"/>
</dbReference>
<evidence type="ECO:0000313" key="3">
    <source>
        <dbReference type="Proteomes" id="UP000185192"/>
    </source>
</evidence>
<dbReference type="RefSeq" id="WP_074204379.1">
    <property type="nucleotide sequence ID" value="NZ_FSQW01000001.1"/>
</dbReference>
<dbReference type="EMBL" id="FSQW01000001">
    <property type="protein sequence ID" value="SIN65013.1"/>
    <property type="molecule type" value="Genomic_DNA"/>
</dbReference>
<gene>
    <name evidence="2" type="ORF">SAMN02745824_1463</name>
</gene>
<organism evidence="2 3">
    <name type="scientific">Parasphingorhabdus marina DSM 22363</name>
    <dbReference type="NCBI Taxonomy" id="1123272"/>
    <lineage>
        <taxon>Bacteria</taxon>
        <taxon>Pseudomonadati</taxon>
        <taxon>Pseudomonadota</taxon>
        <taxon>Alphaproteobacteria</taxon>
        <taxon>Sphingomonadales</taxon>
        <taxon>Sphingomonadaceae</taxon>
        <taxon>Parasphingorhabdus</taxon>
    </lineage>
</organism>
<dbReference type="STRING" id="1123272.SAMN02745824_1463"/>
<evidence type="ECO:0000313" key="2">
    <source>
        <dbReference type="EMBL" id="SIN65013.1"/>
    </source>
</evidence>
<reference evidence="3" key="1">
    <citation type="submission" date="2016-11" db="EMBL/GenBank/DDBJ databases">
        <authorList>
            <person name="Varghese N."/>
            <person name="Submissions S."/>
        </authorList>
    </citation>
    <scope>NUCLEOTIDE SEQUENCE [LARGE SCALE GENOMIC DNA]</scope>
    <source>
        <strain evidence="3">DSM 22363</strain>
    </source>
</reference>
<proteinExistence type="predicted"/>
<dbReference type="Pfam" id="PF14240">
    <property type="entry name" value="YHYH"/>
    <property type="match status" value="1"/>
</dbReference>
<name>A0A1N6D2S5_9SPHN</name>
<dbReference type="InterPro" id="IPR025924">
    <property type="entry name" value="YHYH_dom"/>
</dbReference>
<feature type="domain" description="YHYH" evidence="1">
    <location>
        <begin position="166"/>
        <end position="361"/>
    </location>
</feature>
<protein>
    <submittedName>
        <fullName evidence="2">YHYH protein</fullName>
    </submittedName>
</protein>